<evidence type="ECO:0000256" key="7">
    <source>
        <dbReference type="ARBA" id="ARBA00023136"/>
    </source>
</evidence>
<evidence type="ECO:0000259" key="10">
    <source>
        <dbReference type="PROSITE" id="PS50929"/>
    </source>
</evidence>
<evidence type="ECO:0000259" key="9">
    <source>
        <dbReference type="PROSITE" id="PS50893"/>
    </source>
</evidence>
<dbReference type="InterPro" id="IPR011527">
    <property type="entry name" value="ABC1_TM_dom"/>
</dbReference>
<dbReference type="AlphaFoldDB" id="A0A401JGW6"/>
<comment type="subcellular location">
    <subcellularLocation>
        <location evidence="1">Cell membrane</location>
        <topology evidence="1">Multi-pass membrane protein</topology>
    </subcellularLocation>
</comment>
<evidence type="ECO:0000313" key="11">
    <source>
        <dbReference type="EMBL" id="GBL46865.1"/>
    </source>
</evidence>
<keyword evidence="5 11" id="KW-0067">ATP-binding</keyword>
<keyword evidence="2" id="KW-1003">Cell membrane</keyword>
<dbReference type="PROSITE" id="PS50893">
    <property type="entry name" value="ABC_TRANSPORTER_2"/>
    <property type="match status" value="1"/>
</dbReference>
<feature type="transmembrane region" description="Helical" evidence="8">
    <location>
        <begin position="310"/>
        <end position="335"/>
    </location>
</feature>
<dbReference type="PANTHER" id="PTHR24221:SF647">
    <property type="entry name" value="BLL6336 PROTEIN"/>
    <property type="match status" value="1"/>
</dbReference>
<keyword evidence="3 8" id="KW-0812">Transmembrane</keyword>
<dbReference type="SUPFAM" id="SSF52540">
    <property type="entry name" value="P-loop containing nucleoside triphosphate hydrolases"/>
    <property type="match status" value="1"/>
</dbReference>
<dbReference type="CDD" id="cd18588">
    <property type="entry name" value="ABC_6TM_CyaB_HlyB_like"/>
    <property type="match status" value="1"/>
</dbReference>
<dbReference type="PROSITE" id="PS50929">
    <property type="entry name" value="ABC_TM1F"/>
    <property type="match status" value="1"/>
</dbReference>
<dbReference type="SMART" id="SM00382">
    <property type="entry name" value="AAA"/>
    <property type="match status" value="1"/>
</dbReference>
<gene>
    <name evidence="11" type="ORF">SFMTTN_2691</name>
</gene>
<feature type="transmembrane region" description="Helical" evidence="8">
    <location>
        <begin position="341"/>
        <end position="361"/>
    </location>
</feature>
<dbReference type="Pfam" id="PF00664">
    <property type="entry name" value="ABC_membrane"/>
    <property type="match status" value="1"/>
</dbReference>
<dbReference type="EMBL" id="BGOW01000028">
    <property type="protein sequence ID" value="GBL46865.1"/>
    <property type="molecule type" value="Genomic_DNA"/>
</dbReference>
<dbReference type="InterPro" id="IPR036640">
    <property type="entry name" value="ABC1_TM_sf"/>
</dbReference>
<dbReference type="PANTHER" id="PTHR24221">
    <property type="entry name" value="ATP-BINDING CASSETTE SUB-FAMILY B"/>
    <property type="match status" value="1"/>
</dbReference>
<accession>A0A401JGW6</accession>
<organism evidence="11 12">
    <name type="scientific">Sulfuriferula multivorans</name>
    <dbReference type="NCBI Taxonomy" id="1559896"/>
    <lineage>
        <taxon>Bacteria</taxon>
        <taxon>Pseudomonadati</taxon>
        <taxon>Pseudomonadota</taxon>
        <taxon>Betaproteobacteria</taxon>
        <taxon>Nitrosomonadales</taxon>
        <taxon>Sulfuricellaceae</taxon>
        <taxon>Sulfuriferula</taxon>
    </lineage>
</organism>
<name>A0A401JGW6_9PROT</name>
<dbReference type="GO" id="GO:0140359">
    <property type="term" value="F:ABC-type transporter activity"/>
    <property type="evidence" value="ECO:0007669"/>
    <property type="project" value="InterPro"/>
</dbReference>
<dbReference type="SUPFAM" id="SSF90123">
    <property type="entry name" value="ABC transporter transmembrane region"/>
    <property type="match status" value="1"/>
</dbReference>
<dbReference type="PROSITE" id="PS00211">
    <property type="entry name" value="ABC_TRANSPORTER_1"/>
    <property type="match status" value="1"/>
</dbReference>
<feature type="transmembrane region" description="Helical" evidence="8">
    <location>
        <begin position="436"/>
        <end position="463"/>
    </location>
</feature>
<evidence type="ECO:0000256" key="3">
    <source>
        <dbReference type="ARBA" id="ARBA00022692"/>
    </source>
</evidence>
<dbReference type="GO" id="GO:0005524">
    <property type="term" value="F:ATP binding"/>
    <property type="evidence" value="ECO:0007669"/>
    <property type="project" value="UniProtKB-KW"/>
</dbReference>
<dbReference type="Gene3D" id="3.40.50.300">
    <property type="entry name" value="P-loop containing nucleotide triphosphate hydrolases"/>
    <property type="match status" value="1"/>
</dbReference>
<dbReference type="Gene3D" id="3.90.70.10">
    <property type="entry name" value="Cysteine proteinases"/>
    <property type="match status" value="1"/>
</dbReference>
<evidence type="ECO:0000256" key="8">
    <source>
        <dbReference type="SAM" id="Phobius"/>
    </source>
</evidence>
<feature type="domain" description="ABC transmembrane type-1" evidence="10">
    <location>
        <begin position="203"/>
        <end position="483"/>
    </location>
</feature>
<dbReference type="GO" id="GO:0034040">
    <property type="term" value="F:ATPase-coupled lipid transmembrane transporter activity"/>
    <property type="evidence" value="ECO:0007669"/>
    <property type="project" value="TreeGrafter"/>
</dbReference>
<keyword evidence="12" id="KW-1185">Reference proteome</keyword>
<dbReference type="Gene3D" id="1.20.1560.10">
    <property type="entry name" value="ABC transporter type 1, transmembrane domain"/>
    <property type="match status" value="1"/>
</dbReference>
<evidence type="ECO:0000256" key="5">
    <source>
        <dbReference type="ARBA" id="ARBA00022840"/>
    </source>
</evidence>
<keyword evidence="4" id="KW-0547">Nucleotide-binding</keyword>
<evidence type="ECO:0000313" key="12">
    <source>
        <dbReference type="Proteomes" id="UP000286806"/>
    </source>
</evidence>
<dbReference type="InterPro" id="IPR003593">
    <property type="entry name" value="AAA+_ATPase"/>
</dbReference>
<keyword evidence="6 8" id="KW-1133">Transmembrane helix</keyword>
<keyword evidence="7 8" id="KW-0472">Membrane</keyword>
<dbReference type="InterPro" id="IPR027417">
    <property type="entry name" value="P-loop_NTPase"/>
</dbReference>
<feature type="domain" description="ABC transporter" evidence="9">
    <location>
        <begin position="516"/>
        <end position="744"/>
    </location>
</feature>
<evidence type="ECO:0000256" key="4">
    <source>
        <dbReference type="ARBA" id="ARBA00022741"/>
    </source>
</evidence>
<proteinExistence type="predicted"/>
<dbReference type="InterPro" id="IPR003439">
    <property type="entry name" value="ABC_transporter-like_ATP-bd"/>
</dbReference>
<dbReference type="GO" id="GO:0005886">
    <property type="term" value="C:plasma membrane"/>
    <property type="evidence" value="ECO:0007669"/>
    <property type="project" value="UniProtKB-SubCell"/>
</dbReference>
<protein>
    <submittedName>
        <fullName evidence="11">Cyclolysin secretion ATP-binding protein</fullName>
    </submittedName>
</protein>
<dbReference type="InterPro" id="IPR039421">
    <property type="entry name" value="Type_1_exporter"/>
</dbReference>
<reference evidence="11 12" key="1">
    <citation type="journal article" date="2019" name="Front. Microbiol.">
        <title>Genomes of Neutrophilic Sulfur-Oxidizing Chemolithoautotrophs Representing 9 Proteobacterial Species From 8 Genera.</title>
        <authorList>
            <person name="Watanabe T."/>
            <person name="Kojima H."/>
            <person name="Umezawa K."/>
            <person name="Hori C."/>
            <person name="Takasuka T.E."/>
            <person name="Kato Y."/>
            <person name="Fukui M."/>
        </authorList>
    </citation>
    <scope>NUCLEOTIDE SEQUENCE [LARGE SCALE GENOMIC DNA]</scope>
    <source>
        <strain evidence="11 12">TTN</strain>
    </source>
</reference>
<evidence type="ECO:0000256" key="1">
    <source>
        <dbReference type="ARBA" id="ARBA00004651"/>
    </source>
</evidence>
<feature type="transmembrane region" description="Helical" evidence="8">
    <location>
        <begin position="203"/>
        <end position="225"/>
    </location>
</feature>
<dbReference type="RefSeq" id="WP_223247836.1">
    <property type="nucleotide sequence ID" value="NZ_BGOW01000028.1"/>
</dbReference>
<evidence type="ECO:0000256" key="2">
    <source>
        <dbReference type="ARBA" id="ARBA00022475"/>
    </source>
</evidence>
<dbReference type="Pfam" id="PF00005">
    <property type="entry name" value="ABC_tran"/>
    <property type="match status" value="1"/>
</dbReference>
<feature type="transmembrane region" description="Helical" evidence="8">
    <location>
        <begin position="237"/>
        <end position="257"/>
    </location>
</feature>
<sequence>MATITASVEGRALVWVLGSICQLNRVPFDPALLSQHFPPPYTLETLLHALKAYGFKAEAKSIAGRDLAQLIFPCVALVRAPEVPQANDVVDAVSARSDFGAAATALAESRPEPQPQAAPVPNQSFTLFVKADAGRILYFEPGHDTPQTLTVEEFDTRFEPLIVSVAKLAEAVNDQDAGGEAPAFGFRWFIPELLKHKKIWREVLAASLVIQLLALATPLFTQVVVDKVVVHHTQSTLLVIAVALFFSMVFSSGMSWIRQYLVLHTGNRVDSVLGTQVFEHLFHLPARYFEQRSTGVLVARLHGIETIRDFITGAAVTLFLDMPFLVIFLAIMFYYSWQLTLTVLTVITLIALLSLLVTPVFRQRLNQQFLVGARNQAFVTEYVSGVETVKSLQMEQQVSRRYGDYLADYLAATFNTKNLANGYNTIANFLEQMMTLVILCLGAWLVMTRTDFTIGMLVAFQMFAGRVSQPMLRLVGLWQEFQQADIAVKRMGDIMNAPAEPYSLLPAREAGGRGEITIEKLSFRYNEQLPYLYRDLNLSLKPGVCLALMGPSGSGKSTLAKLLQGFYLPSDGRILIDGRDIRNLSANELRANFGVVPQETMLFSGTVYDNLILANPHATFEQVISACKMAEIHGAIESLPQGYQTPLGEHGVGLSGGQKQRIAIARALLKRPRVLIFDEAVSSLDHATAEHLAHTINQLKGKVSMLFITHHLPKGLQVDGVIKLGEKPGEAERQVGVVSGKPEESA</sequence>
<dbReference type="Proteomes" id="UP000286806">
    <property type="component" value="Unassembled WGS sequence"/>
</dbReference>
<dbReference type="InterPro" id="IPR017871">
    <property type="entry name" value="ABC_transporter-like_CS"/>
</dbReference>
<evidence type="ECO:0000256" key="6">
    <source>
        <dbReference type="ARBA" id="ARBA00022989"/>
    </source>
</evidence>
<comment type="caution">
    <text evidence="11">The sequence shown here is derived from an EMBL/GenBank/DDBJ whole genome shotgun (WGS) entry which is preliminary data.</text>
</comment>
<dbReference type="GO" id="GO:0016887">
    <property type="term" value="F:ATP hydrolysis activity"/>
    <property type="evidence" value="ECO:0007669"/>
    <property type="project" value="InterPro"/>
</dbReference>